<feature type="transmembrane region" description="Helical" evidence="7">
    <location>
        <begin position="234"/>
        <end position="251"/>
    </location>
</feature>
<feature type="domain" description="Major facilitator superfamily (MFS) profile" evidence="8">
    <location>
        <begin position="18"/>
        <end position="480"/>
    </location>
</feature>
<evidence type="ECO:0000256" key="4">
    <source>
        <dbReference type="ARBA" id="ARBA00022692"/>
    </source>
</evidence>
<proteinExistence type="predicted"/>
<dbReference type="InterPro" id="IPR011701">
    <property type="entry name" value="MFS"/>
</dbReference>
<feature type="transmembrane region" description="Helical" evidence="7">
    <location>
        <begin position="304"/>
        <end position="324"/>
    </location>
</feature>
<accession>A0A4P6ZKC4</accession>
<dbReference type="KEGG" id="lji:ELX58_03485"/>
<dbReference type="EMBL" id="CP034726">
    <property type="protein sequence ID" value="QBP18215.1"/>
    <property type="molecule type" value="Genomic_DNA"/>
</dbReference>
<dbReference type="Proteomes" id="UP000294321">
    <property type="component" value="Chromosome"/>
</dbReference>
<feature type="transmembrane region" description="Helical" evidence="7">
    <location>
        <begin position="83"/>
        <end position="101"/>
    </location>
</feature>
<keyword evidence="6 7" id="KW-0472">Membrane</keyword>
<keyword evidence="2" id="KW-0813">Transport</keyword>
<feature type="transmembrane region" description="Helical" evidence="7">
    <location>
        <begin position="361"/>
        <end position="387"/>
    </location>
</feature>
<feature type="transmembrane region" description="Helical" evidence="7">
    <location>
        <begin position="113"/>
        <end position="134"/>
    </location>
</feature>
<feature type="transmembrane region" description="Helical" evidence="7">
    <location>
        <begin position="177"/>
        <end position="196"/>
    </location>
</feature>
<feature type="transmembrane region" description="Helical" evidence="7">
    <location>
        <begin position="54"/>
        <end position="76"/>
    </location>
</feature>
<feature type="transmembrane region" description="Helical" evidence="7">
    <location>
        <begin position="271"/>
        <end position="292"/>
    </location>
</feature>
<dbReference type="InterPro" id="IPR004638">
    <property type="entry name" value="EmrB-like"/>
</dbReference>
<evidence type="ECO:0000256" key="3">
    <source>
        <dbReference type="ARBA" id="ARBA00022475"/>
    </source>
</evidence>
<evidence type="ECO:0000256" key="1">
    <source>
        <dbReference type="ARBA" id="ARBA00004651"/>
    </source>
</evidence>
<dbReference type="Gene3D" id="1.20.1250.20">
    <property type="entry name" value="MFS general substrate transporter like domains"/>
    <property type="match status" value="1"/>
</dbReference>
<keyword evidence="10" id="KW-1185">Reference proteome</keyword>
<dbReference type="PANTHER" id="PTHR42718">
    <property type="entry name" value="MAJOR FACILITATOR SUPERFAMILY MULTIDRUG TRANSPORTER MFSC"/>
    <property type="match status" value="1"/>
</dbReference>
<reference evidence="10" key="1">
    <citation type="submission" date="2018-12" db="EMBL/GenBank/DDBJ databases">
        <title>A new species of lactobacillus.</title>
        <authorList>
            <person name="Jian Y."/>
            <person name="Xin L."/>
            <person name="Hong Z.J."/>
            <person name="Ming L.Z."/>
            <person name="Hong X.Z."/>
        </authorList>
    </citation>
    <scope>NUCLEOTIDE SEQUENCE [LARGE SCALE GENOMIC DNA]</scope>
    <source>
        <strain evidence="10">HSLZ-75</strain>
    </source>
</reference>
<sequence length="482" mass="52339">MHKRIVDQNGHSYSRGLLMAVMLFGAFFPILNETVLATAYPKLMTYFNINTSTVQWLTSAFLMVVGIMIPISAWLMERINTKTLFISTLVIFEIGTILAWHAPNFGTLLAARIIQAMATGVLMPLFQTVIFNIYPKGERGVAMGLGGLVMGLAPAIGPTLSGWIIDNARWQDLFSINTAPIAAAIICAIFLFKPVLPVHKAKIDYLSVVFSTVGFGSMLYGFSSVGQNGRGSPVVLTTLLVGIIFTILFVWRDLKTKYPLVDLSVFRSFKFDLGTAIASLAMMGLVGFEMILPLYLQTVRGDNAFHSGLTLLAGALTIGLISPVTGKIFDKYGARYLCISGFFLMGVGTLPFIFLTKDTPVLYLVVLYAVRSVGIAMSLMTITTYSLNDLPTSNVNNGSSALNTVRQIASSIATAVLTSVLSNVTKNATPSKHLLTTDPLRYKSSMIHAALSGYHAAFIVALAFCVIGFIATFWVRNKKEVA</sequence>
<dbReference type="GO" id="GO:0005886">
    <property type="term" value="C:plasma membrane"/>
    <property type="evidence" value="ECO:0007669"/>
    <property type="project" value="UniProtKB-SubCell"/>
</dbReference>
<evidence type="ECO:0000256" key="2">
    <source>
        <dbReference type="ARBA" id="ARBA00022448"/>
    </source>
</evidence>
<comment type="subcellular location">
    <subcellularLocation>
        <location evidence="1">Cell membrane</location>
        <topology evidence="1">Multi-pass membrane protein</topology>
    </subcellularLocation>
</comment>
<feature type="transmembrane region" description="Helical" evidence="7">
    <location>
        <begin position="141"/>
        <end position="165"/>
    </location>
</feature>
<dbReference type="Pfam" id="PF07690">
    <property type="entry name" value="MFS_1"/>
    <property type="match status" value="1"/>
</dbReference>
<dbReference type="PANTHER" id="PTHR42718:SF24">
    <property type="entry name" value="MAJOR FACILITATOR SUPERFAMILY (MFS) PROFILE DOMAIN-CONTAINING PROTEIN"/>
    <property type="match status" value="1"/>
</dbReference>
<dbReference type="GO" id="GO:0022857">
    <property type="term" value="F:transmembrane transporter activity"/>
    <property type="evidence" value="ECO:0007669"/>
    <property type="project" value="InterPro"/>
</dbReference>
<feature type="transmembrane region" description="Helical" evidence="7">
    <location>
        <begin position="12"/>
        <end position="31"/>
    </location>
</feature>
<feature type="transmembrane region" description="Helical" evidence="7">
    <location>
        <begin position="336"/>
        <end position="355"/>
    </location>
</feature>
<keyword evidence="4 7" id="KW-0812">Transmembrane</keyword>
<feature type="transmembrane region" description="Helical" evidence="7">
    <location>
        <begin position="445"/>
        <end position="475"/>
    </location>
</feature>
<dbReference type="AlphaFoldDB" id="A0A4P6ZKC4"/>
<keyword evidence="3" id="KW-1003">Cell membrane</keyword>
<feature type="transmembrane region" description="Helical" evidence="7">
    <location>
        <begin position="203"/>
        <end position="222"/>
    </location>
</feature>
<name>A0A4P6ZKC4_9LACO</name>
<evidence type="ECO:0000313" key="10">
    <source>
        <dbReference type="Proteomes" id="UP000294321"/>
    </source>
</evidence>
<dbReference type="CDD" id="cd17503">
    <property type="entry name" value="MFS_LmrB_MDR_like"/>
    <property type="match status" value="1"/>
</dbReference>
<organism evidence="9 10">
    <name type="scientific">Acetilactobacillus jinshanensis</name>
    <dbReference type="NCBI Taxonomy" id="1720083"/>
    <lineage>
        <taxon>Bacteria</taxon>
        <taxon>Bacillati</taxon>
        <taxon>Bacillota</taxon>
        <taxon>Bacilli</taxon>
        <taxon>Lactobacillales</taxon>
        <taxon>Lactobacillaceae</taxon>
        <taxon>Acetilactobacillus</taxon>
    </lineage>
</organism>
<dbReference type="SUPFAM" id="SSF103473">
    <property type="entry name" value="MFS general substrate transporter"/>
    <property type="match status" value="1"/>
</dbReference>
<evidence type="ECO:0000256" key="6">
    <source>
        <dbReference type="ARBA" id="ARBA00023136"/>
    </source>
</evidence>
<dbReference type="InterPro" id="IPR020846">
    <property type="entry name" value="MFS_dom"/>
</dbReference>
<dbReference type="PROSITE" id="PS50850">
    <property type="entry name" value="MFS"/>
    <property type="match status" value="1"/>
</dbReference>
<evidence type="ECO:0000256" key="7">
    <source>
        <dbReference type="SAM" id="Phobius"/>
    </source>
</evidence>
<dbReference type="InterPro" id="IPR036259">
    <property type="entry name" value="MFS_trans_sf"/>
</dbReference>
<dbReference type="NCBIfam" id="TIGR00711">
    <property type="entry name" value="efflux_EmrB"/>
    <property type="match status" value="1"/>
</dbReference>
<dbReference type="Gene3D" id="1.20.1720.10">
    <property type="entry name" value="Multidrug resistance protein D"/>
    <property type="match status" value="1"/>
</dbReference>
<evidence type="ECO:0000259" key="8">
    <source>
        <dbReference type="PROSITE" id="PS50850"/>
    </source>
</evidence>
<protein>
    <submittedName>
        <fullName evidence="9">DHA2 family efflux MFS transporter permease subunit</fullName>
    </submittedName>
</protein>
<dbReference type="OrthoDB" id="9816041at2"/>
<evidence type="ECO:0000256" key="5">
    <source>
        <dbReference type="ARBA" id="ARBA00022989"/>
    </source>
</evidence>
<gene>
    <name evidence="9" type="ORF">ELX58_03485</name>
</gene>
<evidence type="ECO:0000313" key="9">
    <source>
        <dbReference type="EMBL" id="QBP18215.1"/>
    </source>
</evidence>
<keyword evidence="5 7" id="KW-1133">Transmembrane helix</keyword>
<dbReference type="RefSeq" id="WP_133441776.1">
    <property type="nucleotide sequence ID" value="NZ_CP034726.1"/>
</dbReference>